<feature type="region of interest" description="Disordered" evidence="1">
    <location>
        <begin position="169"/>
        <end position="190"/>
    </location>
</feature>
<organism evidence="3 4">
    <name type="scientific">Fusarium flagelliforme</name>
    <dbReference type="NCBI Taxonomy" id="2675880"/>
    <lineage>
        <taxon>Eukaryota</taxon>
        <taxon>Fungi</taxon>
        <taxon>Dikarya</taxon>
        <taxon>Ascomycota</taxon>
        <taxon>Pezizomycotina</taxon>
        <taxon>Sordariomycetes</taxon>
        <taxon>Hypocreomycetidae</taxon>
        <taxon>Hypocreales</taxon>
        <taxon>Nectriaceae</taxon>
        <taxon>Fusarium</taxon>
        <taxon>Fusarium incarnatum-equiseti species complex</taxon>
    </lineage>
</organism>
<dbReference type="AlphaFoldDB" id="A0A395MEH6"/>
<name>A0A395MEH6_9HYPO</name>
<comment type="caution">
    <text evidence="3">The sequence shown here is derived from an EMBL/GenBank/DDBJ whole genome shotgun (WGS) entry which is preliminary data.</text>
</comment>
<keyword evidence="2" id="KW-0732">Signal</keyword>
<gene>
    <name evidence="3" type="ORF">FIE12Z_10262</name>
</gene>
<evidence type="ECO:0000313" key="3">
    <source>
        <dbReference type="EMBL" id="RFN45499.1"/>
    </source>
</evidence>
<proteinExistence type="predicted"/>
<feature type="signal peptide" evidence="2">
    <location>
        <begin position="1"/>
        <end position="18"/>
    </location>
</feature>
<protein>
    <submittedName>
        <fullName evidence="3">Uncharacterized protein</fullName>
    </submittedName>
</protein>
<reference evidence="3 4" key="1">
    <citation type="journal article" date="2018" name="PLoS Pathog.">
        <title>Evolution of structural diversity of trichothecenes, a family of toxins produced by plant pathogenic and entomopathogenic fungi.</title>
        <authorList>
            <person name="Proctor R.H."/>
            <person name="McCormick S.P."/>
            <person name="Kim H.S."/>
            <person name="Cardoza R.E."/>
            <person name="Stanley A.M."/>
            <person name="Lindo L."/>
            <person name="Kelly A."/>
            <person name="Brown D.W."/>
            <person name="Lee T."/>
            <person name="Vaughan M.M."/>
            <person name="Alexander N.J."/>
            <person name="Busman M."/>
            <person name="Gutierrez S."/>
        </authorList>
    </citation>
    <scope>NUCLEOTIDE SEQUENCE [LARGE SCALE GENOMIC DNA]</scope>
    <source>
        <strain evidence="3 4">NRRL 13405</strain>
    </source>
</reference>
<dbReference type="Proteomes" id="UP000265631">
    <property type="component" value="Unassembled WGS sequence"/>
</dbReference>
<keyword evidence="4" id="KW-1185">Reference proteome</keyword>
<dbReference type="EMBL" id="PXXK01000350">
    <property type="protein sequence ID" value="RFN45499.1"/>
    <property type="molecule type" value="Genomic_DNA"/>
</dbReference>
<feature type="region of interest" description="Disordered" evidence="1">
    <location>
        <begin position="90"/>
        <end position="112"/>
    </location>
</feature>
<sequence>MHSRVLFIGLSGLGVAVGSVCRPRTTALSASVSLSTAEVVTLSTSTTDETLLPSSTSLDTGFLSTATASTGTRSMDTLIESTTTTIETSLLSTTETSSETSMPQTSTESTTTATTLETSIVVMTSVGISSTTVVETTITSGDTSLLTTTEATTLETSVTVATSIEIPATTLTETTTTSEDSNPLSTTEASTLETSLAITTSDDISTTTLAETTTTSESQSIPTAFKLVASTGPKSGQTLKIGTYSFASASFEDSSSTVPISWVPETGYLSVSTGLFLCASYNTGVPGAEIISCKSNTLTTSLLVCEAPAGQALKCKAPDCHITFSGITGPQRVCPVGAEPWTQFYTKRVTGSMESWRAAMGRDISDPDYTPIEFKIVSA</sequence>
<evidence type="ECO:0000256" key="2">
    <source>
        <dbReference type="SAM" id="SignalP"/>
    </source>
</evidence>
<feature type="chain" id="PRO_5017414649" evidence="2">
    <location>
        <begin position="19"/>
        <end position="379"/>
    </location>
</feature>
<evidence type="ECO:0000256" key="1">
    <source>
        <dbReference type="SAM" id="MobiDB-lite"/>
    </source>
</evidence>
<evidence type="ECO:0000313" key="4">
    <source>
        <dbReference type="Proteomes" id="UP000265631"/>
    </source>
</evidence>
<accession>A0A395MEH6</accession>